<dbReference type="EMBL" id="ML178832">
    <property type="protein sequence ID" value="TFK99755.1"/>
    <property type="molecule type" value="Genomic_DNA"/>
</dbReference>
<protein>
    <recommendedName>
        <fullName evidence="3">F-box domain-containing protein</fullName>
    </recommendedName>
</protein>
<name>A0A5C3QCG8_9AGAR</name>
<organism evidence="1 2">
    <name type="scientific">Pterulicium gracile</name>
    <dbReference type="NCBI Taxonomy" id="1884261"/>
    <lineage>
        <taxon>Eukaryota</taxon>
        <taxon>Fungi</taxon>
        <taxon>Dikarya</taxon>
        <taxon>Basidiomycota</taxon>
        <taxon>Agaricomycotina</taxon>
        <taxon>Agaricomycetes</taxon>
        <taxon>Agaricomycetidae</taxon>
        <taxon>Agaricales</taxon>
        <taxon>Pleurotineae</taxon>
        <taxon>Pterulaceae</taxon>
        <taxon>Pterulicium</taxon>
    </lineage>
</organism>
<dbReference type="Gene3D" id="3.80.10.10">
    <property type="entry name" value="Ribonuclease Inhibitor"/>
    <property type="match status" value="1"/>
</dbReference>
<reference evidence="1 2" key="1">
    <citation type="journal article" date="2019" name="Nat. Ecol. Evol.">
        <title>Megaphylogeny resolves global patterns of mushroom evolution.</title>
        <authorList>
            <person name="Varga T."/>
            <person name="Krizsan K."/>
            <person name="Foldi C."/>
            <person name="Dima B."/>
            <person name="Sanchez-Garcia M."/>
            <person name="Sanchez-Ramirez S."/>
            <person name="Szollosi G.J."/>
            <person name="Szarkandi J.G."/>
            <person name="Papp V."/>
            <person name="Albert L."/>
            <person name="Andreopoulos W."/>
            <person name="Angelini C."/>
            <person name="Antonin V."/>
            <person name="Barry K.W."/>
            <person name="Bougher N.L."/>
            <person name="Buchanan P."/>
            <person name="Buyck B."/>
            <person name="Bense V."/>
            <person name="Catcheside P."/>
            <person name="Chovatia M."/>
            <person name="Cooper J."/>
            <person name="Damon W."/>
            <person name="Desjardin D."/>
            <person name="Finy P."/>
            <person name="Geml J."/>
            <person name="Haridas S."/>
            <person name="Hughes K."/>
            <person name="Justo A."/>
            <person name="Karasinski D."/>
            <person name="Kautmanova I."/>
            <person name="Kiss B."/>
            <person name="Kocsube S."/>
            <person name="Kotiranta H."/>
            <person name="LaButti K.M."/>
            <person name="Lechner B.E."/>
            <person name="Liimatainen K."/>
            <person name="Lipzen A."/>
            <person name="Lukacs Z."/>
            <person name="Mihaltcheva S."/>
            <person name="Morgado L.N."/>
            <person name="Niskanen T."/>
            <person name="Noordeloos M.E."/>
            <person name="Ohm R.A."/>
            <person name="Ortiz-Santana B."/>
            <person name="Ovrebo C."/>
            <person name="Racz N."/>
            <person name="Riley R."/>
            <person name="Savchenko A."/>
            <person name="Shiryaev A."/>
            <person name="Soop K."/>
            <person name="Spirin V."/>
            <person name="Szebenyi C."/>
            <person name="Tomsovsky M."/>
            <person name="Tulloss R.E."/>
            <person name="Uehling J."/>
            <person name="Grigoriev I.V."/>
            <person name="Vagvolgyi C."/>
            <person name="Papp T."/>
            <person name="Martin F.M."/>
            <person name="Miettinen O."/>
            <person name="Hibbett D.S."/>
            <person name="Nagy L.G."/>
        </authorList>
    </citation>
    <scope>NUCLEOTIDE SEQUENCE [LARGE SCALE GENOMIC DNA]</scope>
    <source>
        <strain evidence="1 2">CBS 309.79</strain>
    </source>
</reference>
<evidence type="ECO:0000313" key="1">
    <source>
        <dbReference type="EMBL" id="TFK99755.1"/>
    </source>
</evidence>
<sequence length="292" mass="33102">MQTPAYWSCIPFDARNHIAEVLSRTKIHPLSIRLRVPDHDFKTIRIRAALREHLPALLDGHRLEELHVDGELSAYGGQKRTLPLHVLSSASRALRHLHLKYVYVDWKSLAESKLHIHNLLSLHLEHLNPPLPAEAVWHLISSSPALETITMRSALPDDFEPPVVQETQWVSLANLQSINVCGTLQASVYLLLWISLPVNPRITLEIRDHPATLEDNDKLFITRLPEVCRIFRRNKSVRKYKEVSLSVEDDSVVVKMGDAGFSTDSTARNFAKDVSKQWGVQLVLPDPAFAVI</sequence>
<gene>
    <name evidence="1" type="ORF">BDV98DRAFT_594690</name>
</gene>
<keyword evidence="2" id="KW-1185">Reference proteome</keyword>
<evidence type="ECO:0000313" key="2">
    <source>
        <dbReference type="Proteomes" id="UP000305067"/>
    </source>
</evidence>
<accession>A0A5C3QCG8</accession>
<dbReference type="Proteomes" id="UP000305067">
    <property type="component" value="Unassembled WGS sequence"/>
</dbReference>
<proteinExistence type="predicted"/>
<dbReference type="InterPro" id="IPR032675">
    <property type="entry name" value="LRR_dom_sf"/>
</dbReference>
<evidence type="ECO:0008006" key="3">
    <source>
        <dbReference type="Google" id="ProtNLM"/>
    </source>
</evidence>
<dbReference type="AlphaFoldDB" id="A0A5C3QCG8"/>